<dbReference type="InterPro" id="IPR029063">
    <property type="entry name" value="SAM-dependent_MTases_sf"/>
</dbReference>
<sequence length="650" mass="76028">MRYIGSKKNLLSKIDTVLKEHLDGSEKNFVDLFGGSNVVGEFFANRYQIISNDIMYFSYAMARGSLGLNNSPAFELLEKSEKITDPLKYLTSVDLKMYDGDYVTESFSPAGEAKRMYFTIENAKRIDFIRQTIEDWKKKKLITEDEYFYLLNSLLQTIPFVSNITGTYGAYLKRWDKRAFKQLILEEPSNLSNHKYQNKEYNEDSQELMRKIEGPDIVYIDPPYNSRQYSSNYHVLENIAKWEKPVLKGITGQPIFDEKKSDFATKRKAKSAMQELLNSVNAKHVLISYSTDGIISKADLIEMIKPLAKNDQVDVYEIEYRKYKSKIHNNNAVYELLFYYQPKAYTNKKQISLDGRKEVNRKTEQIMAPKGFIKSPLNYVGGKYKLLPQILPLFPDDISTFVDMFSGGANVGINVKAKKIIFNDINNKVNGFFRYIQNHPVEEILNDIYDTIRKYQLTKTNELGFKALRTEYNKNPDPISLYVLVSYSFNYQFRFNNRMEYNNPFGKNRSHFSERMEKNLIQFMEKLQSIDAVFIDKEFSSLDLSSLDENSFVYADPPYLITTGSYNDGNRGFINWTDKQEQELYRLLDSLNKKNIRFAMSNVLYHKGKENYLLKQWSKKYNIHHLNYDYKNASYNTSKRGSDEVLITNY</sequence>
<evidence type="ECO:0000256" key="6">
    <source>
        <dbReference type="ARBA" id="ARBA00047942"/>
    </source>
</evidence>
<dbReference type="EC" id="2.1.1.72" evidence="2 7"/>
<dbReference type="PANTHER" id="PTHR30481">
    <property type="entry name" value="DNA ADENINE METHYLASE"/>
    <property type="match status" value="1"/>
</dbReference>
<comment type="caution">
    <text evidence="8">The sequence shown here is derived from an EMBL/GenBank/DDBJ whole genome shotgun (WGS) entry which is preliminary data.</text>
</comment>
<dbReference type="PIRSF" id="PIRSF036638">
    <property type="entry name" value="M_m6A_StsI"/>
    <property type="match status" value="1"/>
</dbReference>
<dbReference type="Pfam" id="PF02086">
    <property type="entry name" value="MethyltransfD12"/>
    <property type="match status" value="2"/>
</dbReference>
<name>A0ABD4W2X5_9LACO</name>
<dbReference type="SUPFAM" id="SSF53335">
    <property type="entry name" value="S-adenosyl-L-methionine-dependent methyltransferases"/>
    <property type="match status" value="2"/>
</dbReference>
<dbReference type="InterPro" id="IPR023095">
    <property type="entry name" value="Ade_MeTrfase_dom_2"/>
</dbReference>
<keyword evidence="5 7" id="KW-0949">S-adenosyl-L-methionine</keyword>
<gene>
    <name evidence="8" type="ORF">PF593_07310</name>
</gene>
<evidence type="ECO:0000313" key="8">
    <source>
        <dbReference type="EMBL" id="MDA3782946.1"/>
    </source>
</evidence>
<dbReference type="Gene3D" id="3.40.50.150">
    <property type="entry name" value="Vaccinia Virus protein VP39"/>
    <property type="match status" value="1"/>
</dbReference>
<dbReference type="Proteomes" id="UP001213083">
    <property type="component" value="Unassembled WGS sequence"/>
</dbReference>
<dbReference type="NCBIfam" id="TIGR00571">
    <property type="entry name" value="dam"/>
    <property type="match status" value="1"/>
</dbReference>
<evidence type="ECO:0000256" key="3">
    <source>
        <dbReference type="ARBA" id="ARBA00022603"/>
    </source>
</evidence>
<comment type="catalytic activity">
    <reaction evidence="6 7">
        <text>a 2'-deoxyadenosine in DNA + S-adenosyl-L-methionine = an N(6)-methyl-2'-deoxyadenosine in DNA + S-adenosyl-L-homocysteine + H(+)</text>
        <dbReference type="Rhea" id="RHEA:15197"/>
        <dbReference type="Rhea" id="RHEA-COMP:12418"/>
        <dbReference type="Rhea" id="RHEA-COMP:12419"/>
        <dbReference type="ChEBI" id="CHEBI:15378"/>
        <dbReference type="ChEBI" id="CHEBI:57856"/>
        <dbReference type="ChEBI" id="CHEBI:59789"/>
        <dbReference type="ChEBI" id="CHEBI:90615"/>
        <dbReference type="ChEBI" id="CHEBI:90616"/>
        <dbReference type="EC" id="2.1.1.72"/>
    </reaction>
</comment>
<protein>
    <recommendedName>
        <fullName evidence="2 7">Site-specific DNA-methyltransferase (adenine-specific)</fullName>
        <ecNumber evidence="2 7">2.1.1.72</ecNumber>
    </recommendedName>
</protein>
<dbReference type="Gene3D" id="1.10.1020.10">
    <property type="entry name" value="Adenine-specific Methyltransferase, Domain 2"/>
    <property type="match status" value="1"/>
</dbReference>
<dbReference type="PANTHER" id="PTHR30481:SF3">
    <property type="entry name" value="DNA ADENINE METHYLASE"/>
    <property type="match status" value="1"/>
</dbReference>
<dbReference type="InterPro" id="IPR012186">
    <property type="entry name" value="Ade-mod_methylase_MStsI"/>
</dbReference>
<evidence type="ECO:0000256" key="5">
    <source>
        <dbReference type="ARBA" id="ARBA00022691"/>
    </source>
</evidence>
<keyword evidence="3 7" id="KW-0489">Methyltransferase</keyword>
<dbReference type="InterPro" id="IPR002052">
    <property type="entry name" value="DNA_methylase_N6_adenine_CS"/>
</dbReference>
<dbReference type="GO" id="GO:0032259">
    <property type="term" value="P:methylation"/>
    <property type="evidence" value="ECO:0007669"/>
    <property type="project" value="UniProtKB-KW"/>
</dbReference>
<evidence type="ECO:0000313" key="9">
    <source>
        <dbReference type="Proteomes" id="UP001213083"/>
    </source>
</evidence>
<comment type="similarity">
    <text evidence="1 7">Belongs to the N(4)/N(6)-methyltransferase family.</text>
</comment>
<accession>A0ABD4W2X5</accession>
<evidence type="ECO:0000256" key="1">
    <source>
        <dbReference type="ARBA" id="ARBA00006594"/>
    </source>
</evidence>
<evidence type="ECO:0000256" key="2">
    <source>
        <dbReference type="ARBA" id="ARBA00011900"/>
    </source>
</evidence>
<organism evidence="8 9">
    <name type="scientific">Lactobacillus delbrueckii</name>
    <dbReference type="NCBI Taxonomy" id="1584"/>
    <lineage>
        <taxon>Bacteria</taxon>
        <taxon>Bacillati</taxon>
        <taxon>Bacillota</taxon>
        <taxon>Bacilli</taxon>
        <taxon>Lactobacillales</taxon>
        <taxon>Lactobacillaceae</taxon>
        <taxon>Lactobacillus</taxon>
    </lineage>
</organism>
<evidence type="ECO:0000256" key="4">
    <source>
        <dbReference type="ARBA" id="ARBA00022679"/>
    </source>
</evidence>
<proteinExistence type="inferred from homology"/>
<dbReference type="EMBL" id="JAQIEV010000031">
    <property type="protein sequence ID" value="MDA3782946.1"/>
    <property type="molecule type" value="Genomic_DNA"/>
</dbReference>
<dbReference type="GO" id="GO:0009007">
    <property type="term" value="F:site-specific DNA-methyltransferase (adenine-specific) activity"/>
    <property type="evidence" value="ECO:0007669"/>
    <property type="project" value="UniProtKB-UniRule"/>
</dbReference>
<evidence type="ECO:0000256" key="7">
    <source>
        <dbReference type="RuleBase" id="RU361257"/>
    </source>
</evidence>
<dbReference type="AlphaFoldDB" id="A0ABD4W2X5"/>
<dbReference type="RefSeq" id="WP_271018222.1">
    <property type="nucleotide sequence ID" value="NZ_JAQIEQ010000032.1"/>
</dbReference>
<dbReference type="InterPro" id="IPR012327">
    <property type="entry name" value="MeTrfase_D12"/>
</dbReference>
<reference evidence="8 9" key="1">
    <citation type="submission" date="2023-01" db="EMBL/GenBank/DDBJ databases">
        <title>Sequencing of the bacterial strains from artisanal fermented milk Matsoni.</title>
        <authorList>
            <person name="Rozman V."/>
            <person name="Accetto T."/>
            <person name="Bogovic Matijasic B."/>
        </authorList>
    </citation>
    <scope>NUCLEOTIDE SEQUENCE [LARGE SCALE GENOMIC DNA]</scope>
    <source>
        <strain evidence="9">lbl143</strain>
    </source>
</reference>
<dbReference type="PROSITE" id="PS00092">
    <property type="entry name" value="N6_MTASE"/>
    <property type="match status" value="2"/>
</dbReference>
<dbReference type="PRINTS" id="PR00505">
    <property type="entry name" value="D12N6MTFRASE"/>
</dbReference>
<keyword evidence="4 7" id="KW-0808">Transferase</keyword>